<sequence length="23" mass="2624">MVMPHTIDIMLQYKYAATAVLVD</sequence>
<accession>A0A0A8YAB9</accession>
<name>A0A0A8YAB9_ARUDO</name>
<reference evidence="1" key="2">
    <citation type="journal article" date="2015" name="Data Brief">
        <title>Shoot transcriptome of the giant reed, Arundo donax.</title>
        <authorList>
            <person name="Barrero R.A."/>
            <person name="Guerrero F.D."/>
            <person name="Moolhuijzen P."/>
            <person name="Goolsby J.A."/>
            <person name="Tidwell J."/>
            <person name="Bellgard S.E."/>
            <person name="Bellgard M.I."/>
        </authorList>
    </citation>
    <scope>NUCLEOTIDE SEQUENCE</scope>
    <source>
        <tissue evidence="1">Shoot tissue taken approximately 20 cm above the soil surface</tissue>
    </source>
</reference>
<evidence type="ECO:0000313" key="1">
    <source>
        <dbReference type="EMBL" id="JAD22864.1"/>
    </source>
</evidence>
<organism evidence="1">
    <name type="scientific">Arundo donax</name>
    <name type="common">Giant reed</name>
    <name type="synonym">Donax arundinaceus</name>
    <dbReference type="NCBI Taxonomy" id="35708"/>
    <lineage>
        <taxon>Eukaryota</taxon>
        <taxon>Viridiplantae</taxon>
        <taxon>Streptophyta</taxon>
        <taxon>Embryophyta</taxon>
        <taxon>Tracheophyta</taxon>
        <taxon>Spermatophyta</taxon>
        <taxon>Magnoliopsida</taxon>
        <taxon>Liliopsida</taxon>
        <taxon>Poales</taxon>
        <taxon>Poaceae</taxon>
        <taxon>PACMAD clade</taxon>
        <taxon>Arundinoideae</taxon>
        <taxon>Arundineae</taxon>
        <taxon>Arundo</taxon>
    </lineage>
</organism>
<dbReference type="EMBL" id="GBRH01275031">
    <property type="protein sequence ID" value="JAD22864.1"/>
    <property type="molecule type" value="Transcribed_RNA"/>
</dbReference>
<proteinExistence type="predicted"/>
<protein>
    <submittedName>
        <fullName evidence="1">Uncharacterized protein</fullName>
    </submittedName>
</protein>
<dbReference type="AlphaFoldDB" id="A0A0A8YAB9"/>
<reference evidence="1" key="1">
    <citation type="submission" date="2014-09" db="EMBL/GenBank/DDBJ databases">
        <authorList>
            <person name="Magalhaes I.L.F."/>
            <person name="Oliveira U."/>
            <person name="Santos F.R."/>
            <person name="Vidigal T.H.D.A."/>
            <person name="Brescovit A.D."/>
            <person name="Santos A.J."/>
        </authorList>
    </citation>
    <scope>NUCLEOTIDE SEQUENCE</scope>
    <source>
        <tissue evidence="1">Shoot tissue taken approximately 20 cm above the soil surface</tissue>
    </source>
</reference>